<dbReference type="Proteomes" id="UP001157186">
    <property type="component" value="Unassembled WGS sequence"/>
</dbReference>
<proteinExistence type="inferred from homology"/>
<keyword evidence="8" id="KW-0131">Cell cycle</keyword>
<evidence type="ECO:0000256" key="9">
    <source>
        <dbReference type="ARBA" id="ARBA00024910"/>
    </source>
</evidence>
<comment type="caution">
    <text evidence="13">The sequence shown here is derived from an EMBL/GenBank/DDBJ whole genome shotgun (WGS) entry which is preliminary data.</text>
</comment>
<evidence type="ECO:0000256" key="7">
    <source>
        <dbReference type="ARBA" id="ARBA00023210"/>
    </source>
</evidence>
<organism evidence="13 14">
    <name type="scientific">Thalassotalea insulae</name>
    <dbReference type="NCBI Taxonomy" id="2056778"/>
    <lineage>
        <taxon>Bacteria</taxon>
        <taxon>Pseudomonadati</taxon>
        <taxon>Pseudomonadota</taxon>
        <taxon>Gammaproteobacteria</taxon>
        <taxon>Alteromonadales</taxon>
        <taxon>Colwelliaceae</taxon>
        <taxon>Thalassotalea</taxon>
    </lineage>
</organism>
<comment type="similarity">
    <text evidence="2">Belongs to the ZapA family. Type 1 subfamily.</text>
</comment>
<comment type="subcellular location">
    <subcellularLocation>
        <location evidence="1">Cytoplasm</location>
    </subcellularLocation>
</comment>
<protein>
    <recommendedName>
        <fullName evidence="3">Cell division protein ZapA</fullName>
    </recommendedName>
    <alternativeName>
        <fullName evidence="11">Z ring-associated protein ZapA</fullName>
    </alternativeName>
</protein>
<evidence type="ECO:0000313" key="13">
    <source>
        <dbReference type="EMBL" id="GLX77018.1"/>
    </source>
</evidence>
<dbReference type="EMBL" id="BSST01000001">
    <property type="protein sequence ID" value="GLX77018.1"/>
    <property type="molecule type" value="Genomic_DNA"/>
</dbReference>
<evidence type="ECO:0000256" key="4">
    <source>
        <dbReference type="ARBA" id="ARBA00022490"/>
    </source>
</evidence>
<comment type="function">
    <text evidence="9">Activator of cell division through the inhibition of FtsZ GTPase activity, therefore promoting FtsZ assembly into bundles of protofilaments necessary for the formation of the division Z ring. It is recruited early at mid-cell but it is not essential for cell division.</text>
</comment>
<evidence type="ECO:0000256" key="5">
    <source>
        <dbReference type="ARBA" id="ARBA00022618"/>
    </source>
</evidence>
<gene>
    <name evidence="13" type="primary">zapA</name>
    <name evidence="13" type="ORF">tinsulaeT_03580</name>
</gene>
<feature type="coiled-coil region" evidence="12">
    <location>
        <begin position="65"/>
        <end position="92"/>
    </location>
</feature>
<dbReference type="Gene3D" id="1.20.5.50">
    <property type="match status" value="1"/>
</dbReference>
<evidence type="ECO:0000256" key="12">
    <source>
        <dbReference type="SAM" id="Coils"/>
    </source>
</evidence>
<keyword evidence="5 13" id="KW-0132">Cell division</keyword>
<dbReference type="Pfam" id="PF05164">
    <property type="entry name" value="ZapA"/>
    <property type="match status" value="1"/>
</dbReference>
<dbReference type="PANTHER" id="PTHR34981">
    <property type="entry name" value="CELL DIVISION PROTEIN ZAPA"/>
    <property type="match status" value="1"/>
</dbReference>
<evidence type="ECO:0000256" key="1">
    <source>
        <dbReference type="ARBA" id="ARBA00004496"/>
    </source>
</evidence>
<evidence type="ECO:0000256" key="2">
    <source>
        <dbReference type="ARBA" id="ARBA00010074"/>
    </source>
</evidence>
<dbReference type="InterPro" id="IPR042233">
    <property type="entry name" value="Cell_div_ZapA_N"/>
</dbReference>
<reference evidence="13 14" key="1">
    <citation type="submission" date="2023-03" db="EMBL/GenBank/DDBJ databases">
        <title>Draft genome sequence of Thalassotalea insulae KCTC 62186T.</title>
        <authorList>
            <person name="Sawabe T."/>
        </authorList>
    </citation>
    <scope>NUCLEOTIDE SEQUENCE [LARGE SCALE GENOMIC DNA]</scope>
    <source>
        <strain evidence="13 14">KCTC 62186</strain>
    </source>
</reference>
<name>A0ABQ6GLZ0_9GAMM</name>
<accession>A0ABQ6GLZ0</accession>
<evidence type="ECO:0000256" key="8">
    <source>
        <dbReference type="ARBA" id="ARBA00023306"/>
    </source>
</evidence>
<dbReference type="InterPro" id="IPR036192">
    <property type="entry name" value="Cell_div_ZapA-like_sf"/>
</dbReference>
<evidence type="ECO:0000256" key="11">
    <source>
        <dbReference type="ARBA" id="ARBA00033158"/>
    </source>
</evidence>
<dbReference type="InterPro" id="IPR007838">
    <property type="entry name" value="Cell_div_ZapA-like"/>
</dbReference>
<sequence length="97" mass="10911">MTIEVANRRLKVACPQGQESALLQAAEELNQRITKDNSKGQSLKTPEQAMLMTALNLAHDYLAQQRKFAQEKQALQSQVDLLQQTIEQAVKQPKKHA</sequence>
<evidence type="ECO:0000313" key="14">
    <source>
        <dbReference type="Proteomes" id="UP001157186"/>
    </source>
</evidence>
<keyword evidence="7" id="KW-0717">Septation</keyword>
<evidence type="ECO:0000256" key="3">
    <source>
        <dbReference type="ARBA" id="ARBA00015195"/>
    </source>
</evidence>
<evidence type="ECO:0000256" key="6">
    <source>
        <dbReference type="ARBA" id="ARBA00023054"/>
    </source>
</evidence>
<keyword evidence="14" id="KW-1185">Reference proteome</keyword>
<comment type="subunit">
    <text evidence="10">Homodimer. Interacts with FtsZ.</text>
</comment>
<keyword evidence="4" id="KW-0963">Cytoplasm</keyword>
<dbReference type="SUPFAM" id="SSF102829">
    <property type="entry name" value="Cell division protein ZapA-like"/>
    <property type="match status" value="1"/>
</dbReference>
<evidence type="ECO:0000256" key="10">
    <source>
        <dbReference type="ARBA" id="ARBA00026068"/>
    </source>
</evidence>
<dbReference type="GO" id="GO:0051301">
    <property type="term" value="P:cell division"/>
    <property type="evidence" value="ECO:0007669"/>
    <property type="project" value="UniProtKB-KW"/>
</dbReference>
<dbReference type="Gene3D" id="3.30.160.880">
    <property type="entry name" value="Cell division protein ZapA protomer, N-terminal domain"/>
    <property type="match status" value="1"/>
</dbReference>
<keyword evidence="6 12" id="KW-0175">Coiled coil</keyword>
<dbReference type="PANTHER" id="PTHR34981:SF1">
    <property type="entry name" value="CELL DIVISION PROTEIN ZAPA"/>
    <property type="match status" value="1"/>
</dbReference>